<dbReference type="Proteomes" id="UP001634393">
    <property type="component" value="Unassembled WGS sequence"/>
</dbReference>
<dbReference type="AlphaFoldDB" id="A0ABD3SV62"/>
<protein>
    <submittedName>
        <fullName evidence="2">Uncharacterized protein</fullName>
    </submittedName>
</protein>
<evidence type="ECO:0000313" key="3">
    <source>
        <dbReference type="Proteomes" id="UP001634393"/>
    </source>
</evidence>
<evidence type="ECO:0000313" key="2">
    <source>
        <dbReference type="EMBL" id="KAL3828103.1"/>
    </source>
</evidence>
<dbReference type="EMBL" id="JBJXBP010000005">
    <property type="protein sequence ID" value="KAL3828103.1"/>
    <property type="molecule type" value="Genomic_DNA"/>
</dbReference>
<comment type="caution">
    <text evidence="2">The sequence shown here is derived from an EMBL/GenBank/DDBJ whole genome shotgun (WGS) entry which is preliminary data.</text>
</comment>
<keyword evidence="3" id="KW-1185">Reference proteome</keyword>
<evidence type="ECO:0000256" key="1">
    <source>
        <dbReference type="SAM" id="MobiDB-lite"/>
    </source>
</evidence>
<feature type="compositionally biased region" description="Polar residues" evidence="1">
    <location>
        <begin position="68"/>
        <end position="77"/>
    </location>
</feature>
<accession>A0ABD3SV62</accession>
<reference evidence="2 3" key="1">
    <citation type="submission" date="2024-12" db="EMBL/GenBank/DDBJ databases">
        <title>The unique morphological basis and parallel evolutionary history of personate flowers in Penstemon.</title>
        <authorList>
            <person name="Depatie T.H."/>
            <person name="Wessinger C.A."/>
        </authorList>
    </citation>
    <scope>NUCLEOTIDE SEQUENCE [LARGE SCALE GENOMIC DNA]</scope>
    <source>
        <strain evidence="2">WTNN_2</strain>
        <tissue evidence="2">Leaf</tissue>
    </source>
</reference>
<feature type="region of interest" description="Disordered" evidence="1">
    <location>
        <begin position="50"/>
        <end position="79"/>
    </location>
</feature>
<gene>
    <name evidence="2" type="ORF">ACJIZ3_016905</name>
</gene>
<proteinExistence type="predicted"/>
<organism evidence="2 3">
    <name type="scientific">Penstemon smallii</name>
    <dbReference type="NCBI Taxonomy" id="265156"/>
    <lineage>
        <taxon>Eukaryota</taxon>
        <taxon>Viridiplantae</taxon>
        <taxon>Streptophyta</taxon>
        <taxon>Embryophyta</taxon>
        <taxon>Tracheophyta</taxon>
        <taxon>Spermatophyta</taxon>
        <taxon>Magnoliopsida</taxon>
        <taxon>eudicotyledons</taxon>
        <taxon>Gunneridae</taxon>
        <taxon>Pentapetalae</taxon>
        <taxon>asterids</taxon>
        <taxon>lamiids</taxon>
        <taxon>Lamiales</taxon>
        <taxon>Plantaginaceae</taxon>
        <taxon>Cheloneae</taxon>
        <taxon>Penstemon</taxon>
    </lineage>
</organism>
<name>A0ABD3SV62_9LAMI</name>
<sequence length="433" mass="47337">MLQNQILRPVTMRPCSISSNVIVPNVVNQSRSHPPGCPPRYISQPQLISPQFHHPRNSNFTSRDKISNAGNRNSQSFPPRAVFKRTGFPGAPPNNRHGYVRSYNGSQTYRHIQTPGSKGIRVSSLPNIGTHVTNSMFSQQNVSAPPSMDIRFANYLPSQPQTYSGPISSSLIRGPVPTQPQVPSPLYPSGNFVNTVPFQPQVASQPSVGSFETMFFPQPSLAFQPNCSIPSNNLASQSNTGSSFGNQLQSNSIFSSHRNLGSFYENQSSQPHAYNNPSSLLINSQNDFQQETQSGPGFDFSGSLSHVNAQDLVEISQLQSAAPADNSQCRSILEDNHGHSIAPVGNSHQQTVALLCKFHQKNVAQADNSSSLLNDTDWRSPGSMDPNILDFQCDSWMFETQPSPGAFEASISPYWNTYPPEPASIDSGTLFDI</sequence>